<evidence type="ECO:0000256" key="1">
    <source>
        <dbReference type="SAM" id="MobiDB-lite"/>
    </source>
</evidence>
<dbReference type="EMBL" id="CP071503">
    <property type="protein sequence ID" value="QSX33880.1"/>
    <property type="molecule type" value="Genomic_DNA"/>
</dbReference>
<gene>
    <name evidence="3" type="ORF">JYB87_01090</name>
</gene>
<keyword evidence="4" id="KW-1185">Reference proteome</keyword>
<feature type="transmembrane region" description="Helical" evidence="2">
    <location>
        <begin position="36"/>
        <end position="52"/>
    </location>
</feature>
<feature type="region of interest" description="Disordered" evidence="1">
    <location>
        <begin position="69"/>
        <end position="100"/>
    </location>
</feature>
<keyword evidence="2" id="KW-0472">Membrane</keyword>
<evidence type="ECO:0000256" key="2">
    <source>
        <dbReference type="SAM" id="Phobius"/>
    </source>
</evidence>
<protein>
    <recommendedName>
        <fullName evidence="5">Conjugative transfer region protein, TIGR03750 family</fullName>
    </recommendedName>
</protein>
<keyword evidence="2" id="KW-0812">Transmembrane</keyword>
<name>A0ABX7QSA7_9GAMM</name>
<evidence type="ECO:0000313" key="3">
    <source>
        <dbReference type="EMBL" id="QSX33880.1"/>
    </source>
</evidence>
<reference evidence="3 4" key="1">
    <citation type="submission" date="2021-03" db="EMBL/GenBank/DDBJ databases">
        <title>Novel species identification of genus Shewanella.</title>
        <authorList>
            <person name="Liu G."/>
            <person name="Zhang Q."/>
        </authorList>
    </citation>
    <scope>NUCLEOTIDE SEQUENCE [LARGE SCALE GENOMIC DNA]</scope>
    <source>
        <strain evidence="3 4">FJAT-51800</strain>
    </source>
</reference>
<dbReference type="Proteomes" id="UP000662770">
    <property type="component" value="Chromosome"/>
</dbReference>
<dbReference type="RefSeq" id="WP_207355088.1">
    <property type="nucleotide sequence ID" value="NZ_CP071503.1"/>
</dbReference>
<feature type="transmembrane region" description="Helical" evidence="2">
    <location>
        <begin position="12"/>
        <end position="30"/>
    </location>
</feature>
<keyword evidence="2" id="KW-1133">Transmembrane helix</keyword>
<organism evidence="3 4">
    <name type="scientific">Shewanella avicenniae</name>
    <dbReference type="NCBI Taxonomy" id="2814294"/>
    <lineage>
        <taxon>Bacteria</taxon>
        <taxon>Pseudomonadati</taxon>
        <taxon>Pseudomonadota</taxon>
        <taxon>Gammaproteobacteria</taxon>
        <taxon>Alteromonadales</taxon>
        <taxon>Shewanellaceae</taxon>
        <taxon>Shewanella</taxon>
    </lineage>
</organism>
<evidence type="ECO:0000313" key="4">
    <source>
        <dbReference type="Proteomes" id="UP000662770"/>
    </source>
</evidence>
<evidence type="ECO:0008006" key="5">
    <source>
        <dbReference type="Google" id="ProtNLM"/>
    </source>
</evidence>
<accession>A0ABX7QSA7</accession>
<sequence length="100" mass="11769">MQRYSIWQNQSSLWTFALGLLFSLLFLGFLLLALPVILLIGLTLFAISFFIGRQRVSGFAQQMWQSYRPRQSQSDIYRNSPHVERDGQWRSNGRVFDHQD</sequence>
<proteinExistence type="predicted"/>